<feature type="non-terminal residue" evidence="1">
    <location>
        <position position="62"/>
    </location>
</feature>
<sequence length="62" mass="6871">MSHLGISPSLNIQGLRPENWIETKRSNISFLAPLTASKVAPKRYIFTGNQTLVTSEENSGRL</sequence>
<accession>A0ABV4VBJ7</accession>
<dbReference type="EMBL" id="JBHDLN010000029">
    <property type="protein sequence ID" value="MFB0847033.1"/>
    <property type="molecule type" value="Genomic_DNA"/>
</dbReference>
<protein>
    <submittedName>
        <fullName evidence="1">Uncharacterized protein</fullName>
    </submittedName>
</protein>
<gene>
    <name evidence="1" type="ORF">ACEU3E_33120</name>
</gene>
<evidence type="ECO:0000313" key="2">
    <source>
        <dbReference type="Proteomes" id="UP001575622"/>
    </source>
</evidence>
<keyword evidence="2" id="KW-1185">Reference proteome</keyword>
<organism evidence="1 2">
    <name type="scientific">Paenibacillus oleatilyticus</name>
    <dbReference type="NCBI Taxonomy" id="2594886"/>
    <lineage>
        <taxon>Bacteria</taxon>
        <taxon>Bacillati</taxon>
        <taxon>Bacillota</taxon>
        <taxon>Bacilli</taxon>
        <taxon>Bacillales</taxon>
        <taxon>Paenibacillaceae</taxon>
        <taxon>Paenibacillus</taxon>
    </lineage>
</organism>
<evidence type="ECO:0000313" key="1">
    <source>
        <dbReference type="EMBL" id="MFB0847033.1"/>
    </source>
</evidence>
<comment type="caution">
    <text evidence="1">The sequence shown here is derived from an EMBL/GenBank/DDBJ whole genome shotgun (WGS) entry which is preliminary data.</text>
</comment>
<name>A0ABV4VBJ7_9BACL</name>
<reference evidence="1 2" key="1">
    <citation type="submission" date="2024-09" db="EMBL/GenBank/DDBJ databases">
        <authorList>
            <person name="Makale K.P.P."/>
            <person name="Makhzoum A."/>
            <person name="Rantong G."/>
            <person name="Rahube T.O."/>
        </authorList>
    </citation>
    <scope>NUCLEOTIDE SEQUENCE [LARGE SCALE GENOMIC DNA]</scope>
    <source>
        <strain evidence="1 2">KM_D13</strain>
    </source>
</reference>
<dbReference type="RefSeq" id="WP_373956952.1">
    <property type="nucleotide sequence ID" value="NZ_JBHDLN010000029.1"/>
</dbReference>
<proteinExistence type="predicted"/>
<dbReference type="Proteomes" id="UP001575622">
    <property type="component" value="Unassembled WGS sequence"/>
</dbReference>